<comment type="caution">
    <text evidence="2">The sequence shown here is derived from an EMBL/GenBank/DDBJ whole genome shotgun (WGS) entry which is preliminary data.</text>
</comment>
<accession>A0A7J6E0D2</accession>
<proteinExistence type="predicted"/>
<dbReference type="EMBL" id="JAATIQ010000544">
    <property type="protein sequence ID" value="KAF4351873.1"/>
    <property type="molecule type" value="Genomic_DNA"/>
</dbReference>
<organism evidence="2 3">
    <name type="scientific">Cannabis sativa</name>
    <name type="common">Hemp</name>
    <name type="synonym">Marijuana</name>
    <dbReference type="NCBI Taxonomy" id="3483"/>
    <lineage>
        <taxon>Eukaryota</taxon>
        <taxon>Viridiplantae</taxon>
        <taxon>Streptophyta</taxon>
        <taxon>Embryophyta</taxon>
        <taxon>Tracheophyta</taxon>
        <taxon>Spermatophyta</taxon>
        <taxon>Magnoliopsida</taxon>
        <taxon>eudicotyledons</taxon>
        <taxon>Gunneridae</taxon>
        <taxon>Pentapetalae</taxon>
        <taxon>rosids</taxon>
        <taxon>fabids</taxon>
        <taxon>Rosales</taxon>
        <taxon>Cannabaceae</taxon>
        <taxon>Cannabis</taxon>
    </lineage>
</organism>
<evidence type="ECO:0000313" key="3">
    <source>
        <dbReference type="Proteomes" id="UP000583929"/>
    </source>
</evidence>
<feature type="region of interest" description="Disordered" evidence="1">
    <location>
        <begin position="60"/>
        <end position="84"/>
    </location>
</feature>
<evidence type="ECO:0000256" key="1">
    <source>
        <dbReference type="SAM" id="MobiDB-lite"/>
    </source>
</evidence>
<name>A0A7J6E0D2_CANSA</name>
<dbReference type="Proteomes" id="UP000583929">
    <property type="component" value="Unassembled WGS sequence"/>
</dbReference>
<dbReference type="AlphaFoldDB" id="A0A7J6E0D2"/>
<sequence>MSQKNQDRAADVVSRPARIMLVTISRKNSGEFNSSSSINRDRIKSMNLLELISTASAKAFISSSPEPPPSPATAERQPGSTSKANLQILSKANLSKTSCKSIISPVSEAFWRIGSNLVSISKTTLSTTKFLNDLVLNS</sequence>
<keyword evidence="3" id="KW-1185">Reference proteome</keyword>
<protein>
    <submittedName>
        <fullName evidence="2">Uncharacterized protein</fullName>
    </submittedName>
</protein>
<evidence type="ECO:0000313" key="2">
    <source>
        <dbReference type="EMBL" id="KAF4351873.1"/>
    </source>
</evidence>
<gene>
    <name evidence="2" type="ORF">G4B88_030368</name>
</gene>
<reference evidence="2 3" key="1">
    <citation type="journal article" date="2020" name="bioRxiv">
        <title>Sequence and annotation of 42 cannabis genomes reveals extensive copy number variation in cannabinoid synthesis and pathogen resistance genes.</title>
        <authorList>
            <person name="Mckernan K.J."/>
            <person name="Helbert Y."/>
            <person name="Kane L.T."/>
            <person name="Ebling H."/>
            <person name="Zhang L."/>
            <person name="Liu B."/>
            <person name="Eaton Z."/>
            <person name="Mclaughlin S."/>
            <person name="Kingan S."/>
            <person name="Baybayan P."/>
            <person name="Concepcion G."/>
            <person name="Jordan M."/>
            <person name="Riva A."/>
            <person name="Barbazuk W."/>
            <person name="Harkins T."/>
        </authorList>
    </citation>
    <scope>NUCLEOTIDE SEQUENCE [LARGE SCALE GENOMIC DNA]</scope>
    <source>
        <strain evidence="3">cv. Jamaican Lion 4</strain>
        <tissue evidence="2">Leaf</tissue>
    </source>
</reference>